<dbReference type="InterPro" id="IPR013022">
    <property type="entry name" value="Xyl_isomerase-like_TIM-brl"/>
</dbReference>
<dbReference type="HOGENOM" id="CLU_050006_1_2_9"/>
<evidence type="ECO:0000256" key="1">
    <source>
        <dbReference type="ARBA" id="ARBA00023235"/>
    </source>
</evidence>
<feature type="domain" description="Xylose isomerase-like TIM barrel" evidence="4">
    <location>
        <begin position="23"/>
        <end position="243"/>
    </location>
</feature>
<gene>
    <name evidence="5" type="ordered locus">KNP414_02312</name>
</gene>
<evidence type="ECO:0000256" key="2">
    <source>
        <dbReference type="PIRNR" id="PIRNR006241"/>
    </source>
</evidence>
<evidence type="ECO:0000313" key="6">
    <source>
        <dbReference type="Proteomes" id="UP000006620"/>
    </source>
</evidence>
<organism evidence="5 6">
    <name type="scientific">Paenibacillus mucilaginosus (strain KNP414)</name>
    <dbReference type="NCBI Taxonomy" id="1036673"/>
    <lineage>
        <taxon>Bacteria</taxon>
        <taxon>Bacillati</taxon>
        <taxon>Bacillota</taxon>
        <taxon>Bacilli</taxon>
        <taxon>Bacillales</taxon>
        <taxon>Paenibacillaceae</taxon>
        <taxon>Paenibacillus</taxon>
    </lineage>
</organism>
<dbReference type="PANTHER" id="PTHR43489">
    <property type="entry name" value="ISOMERASE"/>
    <property type="match status" value="1"/>
</dbReference>
<dbReference type="Proteomes" id="UP000006620">
    <property type="component" value="Chromosome"/>
</dbReference>
<dbReference type="KEGG" id="pms:KNP414_02312"/>
<dbReference type="PATRIC" id="fig|1036673.3.peg.2081"/>
<dbReference type="SUPFAM" id="SSF51658">
    <property type="entry name" value="Xylose isomerase-like"/>
    <property type="match status" value="1"/>
</dbReference>
<dbReference type="InterPro" id="IPR050417">
    <property type="entry name" value="Sugar_Epim/Isomerase"/>
</dbReference>
<dbReference type="Pfam" id="PF01261">
    <property type="entry name" value="AP_endonuc_2"/>
    <property type="match status" value="1"/>
</dbReference>
<reference evidence="6" key="1">
    <citation type="submission" date="2011-06" db="EMBL/GenBank/DDBJ databases">
        <title>Complete genome sequence of Paenibacillus mucilaginosus KNP414.</title>
        <authorList>
            <person name="Wang J."/>
            <person name="Hu S."/>
            <person name="Hu X."/>
            <person name="Zhang B."/>
            <person name="Dong D."/>
            <person name="Zhang S."/>
            <person name="Zhao K."/>
            <person name="Wu D."/>
        </authorList>
    </citation>
    <scope>NUCLEOTIDE SEQUENCE [LARGE SCALE GENOMIC DNA]</scope>
    <source>
        <strain evidence="6">KNP414</strain>
    </source>
</reference>
<comment type="similarity">
    <text evidence="2">Belongs to the hyi family.</text>
</comment>
<dbReference type="PANTHER" id="PTHR43489:SF3">
    <property type="entry name" value="XYLOSE ISOMERASE DOMAIN PROTEIN TIM BARREL"/>
    <property type="match status" value="1"/>
</dbReference>
<protein>
    <submittedName>
        <fullName evidence="5">Glyoxylate-induced protein</fullName>
    </submittedName>
</protein>
<reference evidence="5 6" key="2">
    <citation type="journal article" date="2013" name="Genome Announc.">
        <title>Genome Sequence of Growth-Improving Paenibacillus mucilaginosus Strain KNP414.</title>
        <authorList>
            <person name="Lu J.J."/>
            <person name="Wang J.F."/>
            <person name="Hu X.F."/>
        </authorList>
    </citation>
    <scope>NUCLEOTIDE SEQUENCE [LARGE SCALE GENOMIC DNA]</scope>
    <source>
        <strain evidence="5 6">KNP414</strain>
    </source>
</reference>
<evidence type="ECO:0000313" key="5">
    <source>
        <dbReference type="EMBL" id="AEI40873.1"/>
    </source>
</evidence>
<dbReference type="RefSeq" id="WP_013916034.1">
    <property type="nucleotide sequence ID" value="NC_015690.1"/>
</dbReference>
<dbReference type="EMBL" id="CP002869">
    <property type="protein sequence ID" value="AEI40873.1"/>
    <property type="molecule type" value="Genomic_DNA"/>
</dbReference>
<evidence type="ECO:0000256" key="3">
    <source>
        <dbReference type="PIRSR" id="PIRSR006241-50"/>
    </source>
</evidence>
<sequence>MKLSFNTETLFPGKSIYESMRVLNQNGLKAIEFWSWHDKDLRQIKEAKDEYGMEVASIVVKLESLVDPSRREQAVEAVKPSCEAAKYLDCRTMVHTVGFEVEGLSREEMRNSLVEGLHACIPVLEAYGITTAIEPLNTKVDLELSGYYLTTSEEAFEIVKKINHPLVKVCYDMYHVQIMEGHVISRMQNHIHHIGHIQAAGNPGRHELYIGEMNYDNIFDAIKQMDYQGYVGIEYFPIHDPVADLRQLHAKHHTG</sequence>
<name>F8F7W9_PAEMK</name>
<proteinExistence type="inferred from homology"/>
<keyword evidence="1 2" id="KW-0413">Isomerase</keyword>
<dbReference type="InterPro" id="IPR026040">
    <property type="entry name" value="HyI-like"/>
</dbReference>
<dbReference type="Gene3D" id="3.20.20.150">
    <property type="entry name" value="Divalent-metal-dependent TIM barrel enzymes"/>
    <property type="match status" value="1"/>
</dbReference>
<feature type="active site" description="Proton donor/acceptor" evidence="3">
    <location>
        <position position="234"/>
    </location>
</feature>
<dbReference type="AlphaFoldDB" id="F8F7W9"/>
<dbReference type="InterPro" id="IPR036237">
    <property type="entry name" value="Xyl_isomerase-like_sf"/>
</dbReference>
<feature type="active site" description="Proton donor/acceptor" evidence="3">
    <location>
        <position position="134"/>
    </location>
</feature>
<dbReference type="GO" id="GO:0016853">
    <property type="term" value="F:isomerase activity"/>
    <property type="evidence" value="ECO:0007669"/>
    <property type="project" value="UniProtKB-KW"/>
</dbReference>
<evidence type="ECO:0000259" key="4">
    <source>
        <dbReference type="Pfam" id="PF01261"/>
    </source>
</evidence>
<accession>F8F7W9</accession>
<dbReference type="PIRSF" id="PIRSF006241">
    <property type="entry name" value="HyI"/>
    <property type="match status" value="1"/>
</dbReference>